<dbReference type="AlphaFoldDB" id="A0A434A0W4"/>
<dbReference type="Proteomes" id="UP000288102">
    <property type="component" value="Unassembled WGS sequence"/>
</dbReference>
<comment type="caution">
    <text evidence="2">The sequence shown here is derived from an EMBL/GenBank/DDBJ whole genome shotgun (WGS) entry which is preliminary data.</text>
</comment>
<feature type="signal peptide" evidence="1">
    <location>
        <begin position="1"/>
        <end position="20"/>
    </location>
</feature>
<evidence type="ECO:0000313" key="2">
    <source>
        <dbReference type="EMBL" id="RUT68001.1"/>
    </source>
</evidence>
<name>A0A434A0W4_9FLAO</name>
<dbReference type="OrthoDB" id="2496946at2"/>
<keyword evidence="3" id="KW-1185">Reference proteome</keyword>
<dbReference type="RefSeq" id="WP_127340742.1">
    <property type="nucleotide sequence ID" value="NZ_QWDM01000022.1"/>
</dbReference>
<protein>
    <submittedName>
        <fullName evidence="2">Uncharacterized protein</fullName>
    </submittedName>
</protein>
<dbReference type="EMBL" id="QWDM01000022">
    <property type="protein sequence ID" value="RUT68001.1"/>
    <property type="molecule type" value="Genomic_DNA"/>
</dbReference>
<organism evidence="2 3">
    <name type="scientific">Flavobacterium cupreum</name>
    <dbReference type="NCBI Taxonomy" id="2133766"/>
    <lineage>
        <taxon>Bacteria</taxon>
        <taxon>Pseudomonadati</taxon>
        <taxon>Bacteroidota</taxon>
        <taxon>Flavobacteriia</taxon>
        <taxon>Flavobacteriales</taxon>
        <taxon>Flavobacteriaceae</taxon>
        <taxon>Flavobacterium</taxon>
    </lineage>
</organism>
<feature type="chain" id="PRO_5019398345" evidence="1">
    <location>
        <begin position="21"/>
        <end position="639"/>
    </location>
</feature>
<dbReference type="InterPro" id="IPR021459">
    <property type="entry name" value="GH101-related"/>
</dbReference>
<accession>A0A434A0W4</accession>
<sequence>MKKQLIFLFLFTLISVQAYSKVWTISDNNLVVKFDDQTALLSVTDKRCNKVWNQSPLKEKYLVKKTLIKGNEITVSLSGKFPFKVIYTLNSKSALEIKLIADKKLQVENFDFPSAFETPDTNHYLLLTDSEGLLLPVDDTEYPIGSKEERPFFCGGNTAMSWMGMVDKQFEAGYMAILETPYDANFHTQKVDGLITFSTVWQPSLGKFGYDRKVTYHFFDKGGYVAQAKTYRDHIWKKNEVITLRENEKKTPALAKMIGAVHLYVWDNAREVSFAKELKDSGIEKVFVIWNPNHTPYPEVGYDKKIAALGYATGGYELFTDLKLRDTVKKTFTPSREGLHLGRTSYPGQFNELAARTKEGKTYSNNFGHTSCPLAIRPEIIKRVERELKDYPHESYFLDVYQANGLFECYSDKHPLTREQFANEVKKNHQLLTDQYHQFLGGEWGADYLGSNSVYVHGMMTLQRTWWGSEIDNKNTIYYTGNWKNNSRPTQMLGTRVAPGKYLKYSINEYSRVPLYELVYHDAVVTSWRWEDSNHHNPEIWWKKDLFNMLYGSVPLWNLAREQWEDHKVTFIESYKNVCPWLQKIGYDELVSHKFVSADHKVQESIFSSGNRIVVNFGDENFVLEGNVIKAKGFLTFTN</sequence>
<gene>
    <name evidence="2" type="ORF">D0817_23610</name>
</gene>
<proteinExistence type="predicted"/>
<dbReference type="Pfam" id="PF11308">
    <property type="entry name" value="Glyco_hydro_129"/>
    <property type="match status" value="1"/>
</dbReference>
<keyword evidence="1" id="KW-0732">Signal</keyword>
<reference evidence="3" key="1">
    <citation type="journal article" date="2019" name="Syst. Appl. Microbiol.">
        <title>Flavobacterium circumlabens sp. nov. and Flavobacterium cupreum sp. nov., two psychrotrophic species isolated from Antarctic environmental samples.</title>
        <authorList>
            <person name="Kralova S."/>
            <person name="Busse H.-J."/>
            <person name="Svec P."/>
            <person name="Maslanova I."/>
            <person name="Stankova E."/>
            <person name="Bartak M."/>
            <person name="Sedlacek I."/>
        </authorList>
    </citation>
    <scope>NUCLEOTIDE SEQUENCE [LARGE SCALE GENOMIC DNA]</scope>
    <source>
        <strain evidence="3">CCM 8825</strain>
    </source>
</reference>
<evidence type="ECO:0000256" key="1">
    <source>
        <dbReference type="SAM" id="SignalP"/>
    </source>
</evidence>
<evidence type="ECO:0000313" key="3">
    <source>
        <dbReference type="Proteomes" id="UP000288102"/>
    </source>
</evidence>